<dbReference type="Gene3D" id="1.10.260.40">
    <property type="entry name" value="lambda repressor-like DNA-binding domains"/>
    <property type="match status" value="1"/>
</dbReference>
<dbReference type="AlphaFoldDB" id="A0AA47ENJ5"/>
<dbReference type="EMBL" id="CP107241">
    <property type="protein sequence ID" value="WAH62319.1"/>
    <property type="molecule type" value="Genomic_DNA"/>
</dbReference>
<organism evidence="2 3">
    <name type="scientific">Xanthomonas hortorum</name>
    <dbReference type="NCBI Taxonomy" id="56454"/>
    <lineage>
        <taxon>Bacteria</taxon>
        <taxon>Pseudomonadati</taxon>
        <taxon>Pseudomonadota</taxon>
        <taxon>Gammaproteobacteria</taxon>
        <taxon>Lysobacterales</taxon>
        <taxon>Lysobacteraceae</taxon>
        <taxon>Xanthomonas</taxon>
    </lineage>
</organism>
<dbReference type="Proteomes" id="UP001164737">
    <property type="component" value="Chromosome"/>
</dbReference>
<name>A0AA47ENJ5_9XANT</name>
<feature type="domain" description="HTH cro/C1-type" evidence="1">
    <location>
        <begin position="10"/>
        <end position="40"/>
    </location>
</feature>
<dbReference type="RefSeq" id="WP_019237642.1">
    <property type="nucleotide sequence ID" value="NZ_CP101417.1"/>
</dbReference>
<reference evidence="2" key="1">
    <citation type="submission" date="2022-10" db="EMBL/GenBank/DDBJ databases">
        <title>Complete genome sequence resource for Xanthomonas hortorum isolated from Greek Oregano.</title>
        <authorList>
            <person name="Gonzalez-Tobon J."/>
            <person name="Helmann T.C."/>
            <person name="Daughtrey M."/>
            <person name="Stodghill P.V."/>
            <person name="Filiatrault M.J."/>
        </authorList>
    </citation>
    <scope>NUCLEOTIDE SEQUENCE</scope>
    <source>
        <strain evidence="2">Oregano 108</strain>
    </source>
</reference>
<dbReference type="SUPFAM" id="SSF47413">
    <property type="entry name" value="lambda repressor-like DNA-binding domains"/>
    <property type="match status" value="1"/>
</dbReference>
<dbReference type="GO" id="GO:0003677">
    <property type="term" value="F:DNA binding"/>
    <property type="evidence" value="ECO:0007669"/>
    <property type="project" value="InterPro"/>
</dbReference>
<protein>
    <submittedName>
        <fullName evidence="2">Helix-turn-helix domain-containing protein</fullName>
    </submittedName>
</protein>
<dbReference type="CDD" id="cd00093">
    <property type="entry name" value="HTH_XRE"/>
    <property type="match status" value="1"/>
</dbReference>
<dbReference type="InterPro" id="IPR001387">
    <property type="entry name" value="Cro/C1-type_HTH"/>
</dbReference>
<sequence>MNLIDIGHAVRTRRAELGLSQAQLAHLSCLSRKTLVGLEKAP</sequence>
<evidence type="ECO:0000259" key="1">
    <source>
        <dbReference type="PROSITE" id="PS50943"/>
    </source>
</evidence>
<dbReference type="Pfam" id="PF01381">
    <property type="entry name" value="HTH_3"/>
    <property type="match status" value="1"/>
</dbReference>
<dbReference type="PROSITE" id="PS50943">
    <property type="entry name" value="HTH_CROC1"/>
    <property type="match status" value="1"/>
</dbReference>
<gene>
    <name evidence="2" type="ORF">OEG85_12220</name>
</gene>
<evidence type="ECO:0000313" key="2">
    <source>
        <dbReference type="EMBL" id="WAH62319.1"/>
    </source>
</evidence>
<accession>A0AA47ENJ5</accession>
<evidence type="ECO:0000313" key="3">
    <source>
        <dbReference type="Proteomes" id="UP001164737"/>
    </source>
</evidence>
<proteinExistence type="predicted"/>
<dbReference type="InterPro" id="IPR010982">
    <property type="entry name" value="Lambda_DNA-bd_dom_sf"/>
</dbReference>